<dbReference type="RefSeq" id="WP_243803374.1">
    <property type="nucleotide sequence ID" value="NZ_JALHAT010000082.1"/>
</dbReference>
<gene>
    <name evidence="2" type="ORF">MTR65_20025</name>
</gene>
<comment type="caution">
    <text evidence="2">The sequence shown here is derived from an EMBL/GenBank/DDBJ whole genome shotgun (WGS) entry which is preliminary data.</text>
</comment>
<reference evidence="2" key="1">
    <citation type="submission" date="2022-03" db="EMBL/GenBank/DDBJ databases">
        <title>Identification of a novel bacterium isolated from mangrove sediments.</title>
        <authorList>
            <person name="Pan X."/>
        </authorList>
    </citation>
    <scope>NUCLEOTIDE SEQUENCE</scope>
    <source>
        <strain evidence="2">B2637</strain>
    </source>
</reference>
<accession>A0ABT0AID5</accession>
<keyword evidence="3" id="KW-1185">Reference proteome</keyword>
<keyword evidence="1" id="KW-0732">Signal</keyword>
<organism evidence="2 3">
    <name type="scientific">Novosphingobium mangrovi</name>
    <name type="common">ex Hu et al. 2023</name>
    <dbReference type="NCBI Taxonomy" id="2930094"/>
    <lineage>
        <taxon>Bacteria</taxon>
        <taxon>Pseudomonadati</taxon>
        <taxon>Pseudomonadota</taxon>
        <taxon>Alphaproteobacteria</taxon>
        <taxon>Sphingomonadales</taxon>
        <taxon>Sphingomonadaceae</taxon>
        <taxon>Novosphingobium</taxon>
    </lineage>
</organism>
<dbReference type="Proteomes" id="UP001162802">
    <property type="component" value="Unassembled WGS sequence"/>
</dbReference>
<name>A0ABT0AID5_9SPHN</name>
<protein>
    <recommendedName>
        <fullName evidence="4">DUF3617 domain-containing protein</fullName>
    </recommendedName>
</protein>
<evidence type="ECO:0000313" key="2">
    <source>
        <dbReference type="EMBL" id="MCJ1962976.1"/>
    </source>
</evidence>
<evidence type="ECO:0000313" key="3">
    <source>
        <dbReference type="Proteomes" id="UP001162802"/>
    </source>
</evidence>
<feature type="chain" id="PRO_5047410409" description="DUF3617 domain-containing protein" evidence="1">
    <location>
        <begin position="27"/>
        <end position="138"/>
    </location>
</feature>
<evidence type="ECO:0000256" key="1">
    <source>
        <dbReference type="SAM" id="SignalP"/>
    </source>
</evidence>
<dbReference type="EMBL" id="JALHAT010000082">
    <property type="protein sequence ID" value="MCJ1962976.1"/>
    <property type="molecule type" value="Genomic_DNA"/>
</dbReference>
<feature type="signal peptide" evidence="1">
    <location>
        <begin position="1"/>
        <end position="26"/>
    </location>
</feature>
<sequence>MMKKFARTFLFAGLCGLGLMAGPALGESGETLAMLDRLDPGNWMLRMRGSGGGEERMCIGSGRDLVQLRHRDLECEQVVVVDRPSEVTVQYTCPGNGYGRTTVRRETDGLIQIDSQGTRNGLPFAFAAEGRRLGTCPR</sequence>
<proteinExistence type="predicted"/>
<evidence type="ECO:0008006" key="4">
    <source>
        <dbReference type="Google" id="ProtNLM"/>
    </source>
</evidence>